<dbReference type="SUPFAM" id="SSF101283">
    <property type="entry name" value="GRIP domain"/>
    <property type="match status" value="1"/>
</dbReference>
<dbReference type="GO" id="GO:0005794">
    <property type="term" value="C:Golgi apparatus"/>
    <property type="evidence" value="ECO:0007669"/>
    <property type="project" value="TreeGrafter"/>
</dbReference>
<feature type="coiled-coil region" evidence="1">
    <location>
        <begin position="617"/>
        <end position="735"/>
    </location>
</feature>
<feature type="domain" description="GRIP" evidence="2">
    <location>
        <begin position="1273"/>
        <end position="1320"/>
    </location>
</feature>
<dbReference type="GO" id="GO:0048193">
    <property type="term" value="P:Golgi vesicle transport"/>
    <property type="evidence" value="ECO:0007669"/>
    <property type="project" value="TreeGrafter"/>
</dbReference>
<evidence type="ECO:0000256" key="1">
    <source>
        <dbReference type="SAM" id="Coils"/>
    </source>
</evidence>
<feature type="coiled-coil region" evidence="1">
    <location>
        <begin position="862"/>
        <end position="1151"/>
    </location>
</feature>
<keyword evidence="1" id="KW-0175">Coiled coil</keyword>
<name>A0AA39KVW8_MICHY</name>
<protein>
    <recommendedName>
        <fullName evidence="2">GRIP domain-containing protein</fullName>
    </recommendedName>
</protein>
<evidence type="ECO:0000313" key="3">
    <source>
        <dbReference type="EMBL" id="KAK0175704.1"/>
    </source>
</evidence>
<feature type="coiled-coil region" evidence="1">
    <location>
        <begin position="771"/>
        <end position="833"/>
    </location>
</feature>
<dbReference type="PROSITE" id="PS50913">
    <property type="entry name" value="GRIP"/>
    <property type="match status" value="1"/>
</dbReference>
<feature type="coiled-coil region" evidence="1">
    <location>
        <begin position="281"/>
        <end position="319"/>
    </location>
</feature>
<keyword evidence="4" id="KW-1185">Reference proteome</keyword>
<dbReference type="SMART" id="SM00755">
    <property type="entry name" value="Grip"/>
    <property type="match status" value="1"/>
</dbReference>
<feature type="coiled-coil region" evidence="1">
    <location>
        <begin position="183"/>
        <end position="210"/>
    </location>
</feature>
<dbReference type="Pfam" id="PF01465">
    <property type="entry name" value="GRIP"/>
    <property type="match status" value="1"/>
</dbReference>
<organism evidence="3 4">
    <name type="scientific">Microctonus hyperodae</name>
    <name type="common">Parasitoid wasp</name>
    <dbReference type="NCBI Taxonomy" id="165561"/>
    <lineage>
        <taxon>Eukaryota</taxon>
        <taxon>Metazoa</taxon>
        <taxon>Ecdysozoa</taxon>
        <taxon>Arthropoda</taxon>
        <taxon>Hexapoda</taxon>
        <taxon>Insecta</taxon>
        <taxon>Pterygota</taxon>
        <taxon>Neoptera</taxon>
        <taxon>Endopterygota</taxon>
        <taxon>Hymenoptera</taxon>
        <taxon>Apocrita</taxon>
        <taxon>Ichneumonoidea</taxon>
        <taxon>Braconidae</taxon>
        <taxon>Euphorinae</taxon>
        <taxon>Microctonus</taxon>
    </lineage>
</organism>
<evidence type="ECO:0000313" key="4">
    <source>
        <dbReference type="Proteomes" id="UP001168972"/>
    </source>
</evidence>
<feature type="coiled-coil region" evidence="1">
    <location>
        <begin position="345"/>
        <end position="418"/>
    </location>
</feature>
<accession>A0AA39KVW8</accession>
<evidence type="ECO:0000259" key="2">
    <source>
        <dbReference type="PROSITE" id="PS50913"/>
    </source>
</evidence>
<reference evidence="3" key="1">
    <citation type="journal article" date="2023" name="bioRxiv">
        <title>Scaffold-level genome assemblies of two parasitoid biocontrol wasps reveal the parthenogenesis mechanism and an associated novel virus.</title>
        <authorList>
            <person name="Inwood S."/>
            <person name="Skelly J."/>
            <person name="Guhlin J."/>
            <person name="Harrop T."/>
            <person name="Goldson S."/>
            <person name="Dearden P."/>
        </authorList>
    </citation>
    <scope>NUCLEOTIDE SEQUENCE</scope>
    <source>
        <strain evidence="3">Lincoln</strain>
        <tissue evidence="3">Whole body</tissue>
    </source>
</reference>
<sequence>MFKKFKDKLAEEMKQSPARLQASMQQLAQVVPGITNVSTSELSTSNDNFSLCEGDDDTPRNTPDKYKLQAVDLTSYSSNSMGLSRTSSVNSVTSADTSGLFPIYEIPGSTYHIQSDMDQSASEVDEHINPQFDQVTKEQIYAAYRKVQTKYHKYRGRYTDLANHYREMERSKSKLESCLVETQDKALRRIADLKEQCQLEQQAKAHLEEALRNDIEEKDHIIDTLNTKVKLLQANGSSTLISLQNQDNLIDIVDNKDKNENNFSPLLDNISSEQSCISETMNLVQSQLTDENQQLKNKLEKLEDLLLKYKELLKRGKDKISEITQDKMILERDLELTKNHDNEQLHIMTDNLNEAKAEIIVLKEKINTMRRVEEESAISLAENKLSIHRELEIKEEQIKKLTLELKDAMQAKNSMQIMGDSNSEKSDIAKNIAEEKTDNVKSCADNNVDFHKYLQQEETIKSLNEMMDAYMVELNEAKETIQAQNIEMTQSKLKLTDNYEKLRAEFEKKLSDFSRLESELVDCRSTINQLNDKLTDNVTMNRHLVEEKNSLFGHIVNYMKIIQALKDDCNQLRLKFENSKTNQKQQHFQITKLIQEKLSDYINYQSHLIVAPSNEIIESYKIELESKNSEFKNMSDKLSDFEGKNNKLIAELDNVNCKIFDIIKECDNAKEYVNEIMKEKELLNRKLEEMDIKYNNQLDLIQAMEKEIATMRQKYVEQEENINRYHNEKQILISNAEKASIFEEACKKLNAEIAETTMKLNNKISIITSENETYKNNLAENSTQIKNVNDKYESIVMQYENSMSEVNRITLLLQEVEAKSQNLISDNSKLSREKTALNIQVQNLIDMLQTKNEFIEKLKLLKVESRKLIQEKNLEIEKLLAKIKELMDANNKLNIRENEYENLMEKLSNFSSNNAELKIELERQREINDNLKTQIDESNNLISVIEDLRNYQEKSEIEKKELKNVENELLKANQELQDGKNLLEKRVLELEELTQFHLNEIANLKMEIENKIIKIEESNDEVKNDSQIEENRLKCIVEELQSQLHEKESTFHAAQSQMEIENEKLKNEIEKMGEELSTIEKEQTLRMQQLVKEFQARLHDKDTEIQAALDQKFDWQKNYESELVQQYREQLKDFQLELTAKSEEIEELKTDKNPDSNKEIEKLVQTIATIKLEHANELTEADVKWREALQQKCDQLEAKHNVVINELTNEWKKSQFTDDNLPQKSEELENMSTMAMAAAQSNTGSFHSLQQTLVNQRRELVELRKLVKLRSETLDDSTEIEYLRNILYEYMMGKETLVLARVIAAVVKFDQDQTHKILKKEEDKLTLLGSLGLT</sequence>
<feature type="coiled-coil region" evidence="1">
    <location>
        <begin position="460"/>
        <end position="582"/>
    </location>
</feature>
<dbReference type="PANTHER" id="PTHR19327">
    <property type="entry name" value="GOLGIN"/>
    <property type="match status" value="1"/>
</dbReference>
<dbReference type="PANTHER" id="PTHR19327:SF0">
    <property type="entry name" value="GOLGIN SUBFAMILY A MEMBER 4"/>
    <property type="match status" value="1"/>
</dbReference>
<proteinExistence type="predicted"/>
<comment type="caution">
    <text evidence="3">The sequence shown here is derived from an EMBL/GenBank/DDBJ whole genome shotgun (WGS) entry which is preliminary data.</text>
</comment>
<dbReference type="InterPro" id="IPR000237">
    <property type="entry name" value="GRIP_dom"/>
</dbReference>
<gene>
    <name evidence="3" type="ORF">PV327_009433</name>
</gene>
<reference evidence="3" key="2">
    <citation type="submission" date="2023-03" db="EMBL/GenBank/DDBJ databases">
        <authorList>
            <person name="Inwood S.N."/>
            <person name="Skelly J.G."/>
            <person name="Guhlin J."/>
            <person name="Harrop T.W.R."/>
            <person name="Goldson S.G."/>
            <person name="Dearden P.K."/>
        </authorList>
    </citation>
    <scope>NUCLEOTIDE SEQUENCE</scope>
    <source>
        <strain evidence="3">Lincoln</strain>
        <tissue evidence="3">Whole body</tissue>
    </source>
</reference>
<dbReference type="EMBL" id="JAQQBR010000005">
    <property type="protein sequence ID" value="KAK0175704.1"/>
    <property type="molecule type" value="Genomic_DNA"/>
</dbReference>
<dbReference type="Gene3D" id="1.10.220.60">
    <property type="entry name" value="GRIP domain"/>
    <property type="match status" value="1"/>
</dbReference>
<dbReference type="Proteomes" id="UP001168972">
    <property type="component" value="Unassembled WGS sequence"/>
</dbReference>
<dbReference type="GO" id="GO:0031267">
    <property type="term" value="F:small GTPase binding"/>
    <property type="evidence" value="ECO:0007669"/>
    <property type="project" value="TreeGrafter"/>
</dbReference>